<organism evidence="1">
    <name type="scientific">Arundo donax</name>
    <name type="common">Giant reed</name>
    <name type="synonym">Donax arundinaceus</name>
    <dbReference type="NCBI Taxonomy" id="35708"/>
    <lineage>
        <taxon>Eukaryota</taxon>
        <taxon>Viridiplantae</taxon>
        <taxon>Streptophyta</taxon>
        <taxon>Embryophyta</taxon>
        <taxon>Tracheophyta</taxon>
        <taxon>Spermatophyta</taxon>
        <taxon>Magnoliopsida</taxon>
        <taxon>Liliopsida</taxon>
        <taxon>Poales</taxon>
        <taxon>Poaceae</taxon>
        <taxon>PACMAD clade</taxon>
        <taxon>Arundinoideae</taxon>
        <taxon>Arundineae</taxon>
        <taxon>Arundo</taxon>
    </lineage>
</organism>
<dbReference type="AlphaFoldDB" id="A0A0A9FWG9"/>
<protein>
    <submittedName>
        <fullName evidence="1">RpoC2</fullName>
    </submittedName>
</protein>
<reference evidence="1" key="1">
    <citation type="submission" date="2014-09" db="EMBL/GenBank/DDBJ databases">
        <authorList>
            <person name="Magalhaes I.L.F."/>
            <person name="Oliveira U."/>
            <person name="Santos F.R."/>
            <person name="Vidigal T.H.D.A."/>
            <person name="Brescovit A.D."/>
            <person name="Santos A.J."/>
        </authorList>
    </citation>
    <scope>NUCLEOTIDE SEQUENCE</scope>
    <source>
        <tissue evidence="1">Shoot tissue taken approximately 20 cm above the soil surface</tissue>
    </source>
</reference>
<name>A0A0A9FWG9_ARUDO</name>
<proteinExistence type="predicted"/>
<sequence length="36" mass="4038">MKQLGMHQRQVKGVLIYIGCAQKAVMNRLTNPIPIS</sequence>
<evidence type="ECO:0000313" key="1">
    <source>
        <dbReference type="EMBL" id="JAE15579.1"/>
    </source>
</evidence>
<reference evidence="1" key="2">
    <citation type="journal article" date="2015" name="Data Brief">
        <title>Shoot transcriptome of the giant reed, Arundo donax.</title>
        <authorList>
            <person name="Barrero R.A."/>
            <person name="Guerrero F.D."/>
            <person name="Moolhuijzen P."/>
            <person name="Goolsby J.A."/>
            <person name="Tidwell J."/>
            <person name="Bellgard S.E."/>
            <person name="Bellgard M.I."/>
        </authorList>
    </citation>
    <scope>NUCLEOTIDE SEQUENCE</scope>
    <source>
        <tissue evidence="1">Shoot tissue taken approximately 20 cm above the soil surface</tissue>
    </source>
</reference>
<accession>A0A0A9FWG9</accession>
<dbReference type="EMBL" id="GBRH01182317">
    <property type="protein sequence ID" value="JAE15579.1"/>
    <property type="molecule type" value="Transcribed_RNA"/>
</dbReference>